<sequence length="128" mass="13835">MRFNRGYGICRRIRRCPDGSWLSKLGTVTVRVIDAEIAVTTGGKPHHTGRYRLPTTLTDHHTLELTSTALGGRVLRARTPAGIDQEVYALLTACQTLRPAMTSATDTAPGTSEPSPNTTPQQPPSRPG</sequence>
<accession>A0ABQ3YF39</accession>
<name>A0ABQ3YF39_9ACTN</name>
<dbReference type="EMBL" id="BOMI01000146">
    <property type="protein sequence ID" value="GID78405.1"/>
    <property type="molecule type" value="Genomic_DNA"/>
</dbReference>
<evidence type="ECO:0000313" key="3">
    <source>
        <dbReference type="Proteomes" id="UP000609879"/>
    </source>
</evidence>
<gene>
    <name evidence="2" type="ORF">Ade02nite_70460</name>
</gene>
<evidence type="ECO:0000256" key="1">
    <source>
        <dbReference type="SAM" id="MobiDB-lite"/>
    </source>
</evidence>
<feature type="region of interest" description="Disordered" evidence="1">
    <location>
        <begin position="100"/>
        <end position="128"/>
    </location>
</feature>
<organism evidence="2 3">
    <name type="scientific">Paractinoplanes deccanensis</name>
    <dbReference type="NCBI Taxonomy" id="113561"/>
    <lineage>
        <taxon>Bacteria</taxon>
        <taxon>Bacillati</taxon>
        <taxon>Actinomycetota</taxon>
        <taxon>Actinomycetes</taxon>
        <taxon>Micromonosporales</taxon>
        <taxon>Micromonosporaceae</taxon>
        <taxon>Paractinoplanes</taxon>
    </lineage>
</organism>
<dbReference type="Proteomes" id="UP000609879">
    <property type="component" value="Unassembled WGS sequence"/>
</dbReference>
<proteinExistence type="predicted"/>
<evidence type="ECO:0000313" key="2">
    <source>
        <dbReference type="EMBL" id="GID78405.1"/>
    </source>
</evidence>
<keyword evidence="3" id="KW-1185">Reference proteome</keyword>
<protein>
    <submittedName>
        <fullName evidence="2">Uncharacterized protein</fullName>
    </submittedName>
</protein>
<comment type="caution">
    <text evidence="2">The sequence shown here is derived from an EMBL/GenBank/DDBJ whole genome shotgun (WGS) entry which is preliminary data.</text>
</comment>
<feature type="compositionally biased region" description="Low complexity" evidence="1">
    <location>
        <begin position="111"/>
        <end position="120"/>
    </location>
</feature>
<reference evidence="2 3" key="1">
    <citation type="submission" date="2021-01" db="EMBL/GenBank/DDBJ databases">
        <title>Whole genome shotgun sequence of Actinoplanes deccanensis NBRC 13994.</title>
        <authorList>
            <person name="Komaki H."/>
            <person name="Tamura T."/>
        </authorList>
    </citation>
    <scope>NUCLEOTIDE SEQUENCE [LARGE SCALE GENOMIC DNA]</scope>
    <source>
        <strain evidence="2 3">NBRC 13994</strain>
    </source>
</reference>